<comment type="caution">
    <text evidence="1">The sequence shown here is derived from an EMBL/GenBank/DDBJ whole genome shotgun (WGS) entry which is preliminary data.</text>
</comment>
<keyword evidence="2" id="KW-1185">Reference proteome</keyword>
<evidence type="ECO:0000313" key="2">
    <source>
        <dbReference type="Proteomes" id="UP001497700"/>
    </source>
</evidence>
<gene>
    <name evidence="1" type="ORF">F4820DRAFT_466337</name>
</gene>
<sequence>MSDYSKDSVLALAGSLMGLSTIAVSMRFWARRRHKVRVMADDWIAGLALLSYIGASICVFVMIRNKVLGYSSHDFTPEETEALGRTNNVSQITLDVLTTNTLACVKLSALFFYQRIFCTGGKRTVFGMVTWVTIIVVILWLLVFQFLTGFQCGTHFSALWDGYYVQYCTISFPFLYGLVISDFLLDIWILVLPIPGILRLHTTLQRKLSIIGIFLLAFVGLGASIARMVQYIKIELGGPNYLLYTDQERLVTQSIFYTMLESGIALIAVNMPSLRAFSISLNTGEIIRSVRSLIELSFLRGSSTDIAQNAPDVPTTSGTNECGKAGSFSTRPSEGSIVPHEDIPLSFPDDPERQDKSITRGY</sequence>
<reference evidence="1 2" key="1">
    <citation type="journal article" date="2022" name="New Phytol.">
        <title>Ecological generalism drives hyperdiversity of secondary metabolite gene clusters in xylarialean endophytes.</title>
        <authorList>
            <person name="Franco M.E.E."/>
            <person name="Wisecaver J.H."/>
            <person name="Arnold A.E."/>
            <person name="Ju Y.M."/>
            <person name="Slot J.C."/>
            <person name="Ahrendt S."/>
            <person name="Moore L.P."/>
            <person name="Eastman K.E."/>
            <person name="Scott K."/>
            <person name="Konkel Z."/>
            <person name="Mondo S.J."/>
            <person name="Kuo A."/>
            <person name="Hayes R.D."/>
            <person name="Haridas S."/>
            <person name="Andreopoulos B."/>
            <person name="Riley R."/>
            <person name="LaButti K."/>
            <person name="Pangilinan J."/>
            <person name="Lipzen A."/>
            <person name="Amirebrahimi M."/>
            <person name="Yan J."/>
            <person name="Adam C."/>
            <person name="Keymanesh K."/>
            <person name="Ng V."/>
            <person name="Louie K."/>
            <person name="Northen T."/>
            <person name="Drula E."/>
            <person name="Henrissat B."/>
            <person name="Hsieh H.M."/>
            <person name="Youens-Clark K."/>
            <person name="Lutzoni F."/>
            <person name="Miadlikowska J."/>
            <person name="Eastwood D.C."/>
            <person name="Hamelin R.C."/>
            <person name="Grigoriev I.V."/>
            <person name="U'Ren J.M."/>
        </authorList>
    </citation>
    <scope>NUCLEOTIDE SEQUENCE [LARGE SCALE GENOMIC DNA]</scope>
    <source>
        <strain evidence="1 2">CBS 119005</strain>
    </source>
</reference>
<accession>A0ACB9YKF7</accession>
<dbReference type="EMBL" id="MU393611">
    <property type="protein sequence ID" value="KAI4859819.1"/>
    <property type="molecule type" value="Genomic_DNA"/>
</dbReference>
<dbReference type="Proteomes" id="UP001497700">
    <property type="component" value="Unassembled WGS sequence"/>
</dbReference>
<proteinExistence type="predicted"/>
<organism evidence="1 2">
    <name type="scientific">Hypoxylon rubiginosum</name>
    <dbReference type="NCBI Taxonomy" id="110542"/>
    <lineage>
        <taxon>Eukaryota</taxon>
        <taxon>Fungi</taxon>
        <taxon>Dikarya</taxon>
        <taxon>Ascomycota</taxon>
        <taxon>Pezizomycotina</taxon>
        <taxon>Sordariomycetes</taxon>
        <taxon>Xylariomycetidae</taxon>
        <taxon>Xylariales</taxon>
        <taxon>Hypoxylaceae</taxon>
        <taxon>Hypoxylon</taxon>
    </lineage>
</organism>
<name>A0ACB9YKF7_9PEZI</name>
<protein>
    <submittedName>
        <fullName evidence="1">Uncharacterized protein</fullName>
    </submittedName>
</protein>
<evidence type="ECO:0000313" key="1">
    <source>
        <dbReference type="EMBL" id="KAI4859819.1"/>
    </source>
</evidence>